<dbReference type="PIRSF" id="PIRSF005897">
    <property type="entry name" value="RR_PatA"/>
    <property type="match status" value="1"/>
</dbReference>
<dbReference type="InterPro" id="IPR025497">
    <property type="entry name" value="PatA-like_N"/>
</dbReference>
<keyword evidence="2" id="KW-0364">Heterocyst</keyword>
<dbReference type="PANTHER" id="PTHR44591:SF3">
    <property type="entry name" value="RESPONSE REGULATORY DOMAIN-CONTAINING PROTEIN"/>
    <property type="match status" value="1"/>
</dbReference>
<keyword evidence="2" id="KW-0902">Two-component regulatory system</keyword>
<dbReference type="InterPro" id="IPR011006">
    <property type="entry name" value="CheY-like_superfamily"/>
</dbReference>
<keyword evidence="6" id="KW-1185">Reference proteome</keyword>
<comment type="subcellular location">
    <subcellularLocation>
        <location evidence="2">Cell septum</location>
    </subcellularLocation>
</comment>
<dbReference type="Pfam" id="PF00072">
    <property type="entry name" value="Response_reg"/>
    <property type="match status" value="1"/>
</dbReference>
<organism evidence="5 6">
    <name type="scientific">Plectonema radiosum NIES-515</name>
    <dbReference type="NCBI Taxonomy" id="2986073"/>
    <lineage>
        <taxon>Bacteria</taxon>
        <taxon>Bacillati</taxon>
        <taxon>Cyanobacteriota</taxon>
        <taxon>Cyanophyceae</taxon>
        <taxon>Oscillatoriophycideae</taxon>
        <taxon>Oscillatoriales</taxon>
        <taxon>Microcoleaceae</taxon>
        <taxon>Plectonema</taxon>
    </lineage>
</organism>
<comment type="function">
    <text evidence="2">Controls heterocyst pattern formation.</text>
</comment>
<gene>
    <name evidence="5" type="ORF">OGM63_22095</name>
</gene>
<evidence type="ECO:0000313" key="6">
    <source>
        <dbReference type="Proteomes" id="UP001526143"/>
    </source>
</evidence>
<feature type="modified residue" description="4-aspartylphosphate" evidence="3">
    <location>
        <position position="283"/>
    </location>
</feature>
<dbReference type="PROSITE" id="PS50110">
    <property type="entry name" value="RESPONSE_REGULATORY"/>
    <property type="match status" value="1"/>
</dbReference>
<evidence type="ECO:0000256" key="3">
    <source>
        <dbReference type="PROSITE-ProRule" id="PRU00169"/>
    </source>
</evidence>
<evidence type="ECO:0000256" key="2">
    <source>
        <dbReference type="PIRNR" id="PIRNR005897"/>
    </source>
</evidence>
<keyword evidence="1 3" id="KW-0597">Phosphoprotein</keyword>
<comment type="caution">
    <text evidence="5">The sequence shown here is derived from an EMBL/GenBank/DDBJ whole genome shotgun (WGS) entry which is preliminary data.</text>
</comment>
<name>A0ABT3B492_9CYAN</name>
<dbReference type="InterPro" id="IPR024186">
    <property type="entry name" value="Sig_transdc_resp-reg_PatA"/>
</dbReference>
<protein>
    <recommendedName>
        <fullName evidence="2">Protein PatA</fullName>
    </recommendedName>
</protein>
<sequence>MNTFPIIRYRISQKLQPLSLLSQITSNYSTCCLQVFSISESWLIYLEKGKLVYACYLNNMFDLLDRKLQHLSQEILTLNGEINQQLRARFLTGVENQITPRLDYMAICWLVEHKYISSEQAGILIKELALEVLKSFLTLNEGNYEITPQSFLNDMPKFCYLDVRSLVEQCQNKLKNPKVIESAVSQQSSFQPLNKIQPPTETKIGQELSQESIVIDDNKLPQIPEQYTKEKIYTIFCIDDNLTVLNVMKLFLDDQIFSVIGITDPLKALTQVLRNKPDLILLDVEMPNIGGYELCRLLRKHSSFKSTPIIMVTGRTDFQDRVKAKIVRASGYLTKPFTKAELLKIVFQNIG</sequence>
<evidence type="ECO:0000259" key="4">
    <source>
        <dbReference type="PROSITE" id="PS50110"/>
    </source>
</evidence>
<dbReference type="Pfam" id="PF14332">
    <property type="entry name" value="DUF4388"/>
    <property type="match status" value="1"/>
</dbReference>
<evidence type="ECO:0000313" key="5">
    <source>
        <dbReference type="EMBL" id="MCV3216169.1"/>
    </source>
</evidence>
<dbReference type="EMBL" id="JAOWRF010000316">
    <property type="protein sequence ID" value="MCV3216169.1"/>
    <property type="molecule type" value="Genomic_DNA"/>
</dbReference>
<dbReference type="Gene3D" id="3.40.50.2300">
    <property type="match status" value="1"/>
</dbReference>
<dbReference type="InterPro" id="IPR050595">
    <property type="entry name" value="Bact_response_regulator"/>
</dbReference>
<proteinExistence type="evidence at transcript level"/>
<dbReference type="RefSeq" id="WP_263747810.1">
    <property type="nucleotide sequence ID" value="NZ_JAOWRF010000316.1"/>
</dbReference>
<evidence type="ECO:0000256" key="1">
    <source>
        <dbReference type="ARBA" id="ARBA00022553"/>
    </source>
</evidence>
<dbReference type="SMART" id="SM00448">
    <property type="entry name" value="REC"/>
    <property type="match status" value="1"/>
</dbReference>
<dbReference type="InterPro" id="IPR001789">
    <property type="entry name" value="Sig_transdc_resp-reg_receiver"/>
</dbReference>
<comment type="induction">
    <text evidence="2">By nitrogen starvation.</text>
</comment>
<feature type="domain" description="Response regulatory" evidence="4">
    <location>
        <begin position="234"/>
        <end position="350"/>
    </location>
</feature>
<dbReference type="SUPFAM" id="SSF52172">
    <property type="entry name" value="CheY-like"/>
    <property type="match status" value="1"/>
</dbReference>
<dbReference type="Proteomes" id="UP001526143">
    <property type="component" value="Unassembled WGS sequence"/>
</dbReference>
<accession>A0ABT3B492</accession>
<reference evidence="5 6" key="1">
    <citation type="submission" date="2022-10" db="EMBL/GenBank/DDBJ databases">
        <title>Identification of biosynthetic pathway for the production of the potent trypsin inhibitor radiosumin.</title>
        <authorList>
            <person name="Fewer D.P."/>
            <person name="Delbaje E."/>
            <person name="Ouyang X."/>
            <person name="Agostino P.D."/>
            <person name="Wahlsten M."/>
            <person name="Jokela J."/>
            <person name="Permi P."/>
            <person name="Haapaniemi E."/>
            <person name="Koistinen H."/>
        </authorList>
    </citation>
    <scope>NUCLEOTIDE SEQUENCE [LARGE SCALE GENOMIC DNA]</scope>
    <source>
        <strain evidence="5 6">NIES-515</strain>
    </source>
</reference>
<dbReference type="PANTHER" id="PTHR44591">
    <property type="entry name" value="STRESS RESPONSE REGULATOR PROTEIN 1"/>
    <property type="match status" value="1"/>
</dbReference>